<dbReference type="InterPro" id="IPR018060">
    <property type="entry name" value="HTH_AraC"/>
</dbReference>
<dbReference type="GO" id="GO:0043565">
    <property type="term" value="F:sequence-specific DNA binding"/>
    <property type="evidence" value="ECO:0007669"/>
    <property type="project" value="InterPro"/>
</dbReference>
<dbReference type="PROSITE" id="PS01124">
    <property type="entry name" value="HTH_ARAC_FAMILY_2"/>
    <property type="match status" value="1"/>
</dbReference>
<dbReference type="Gene3D" id="1.10.10.60">
    <property type="entry name" value="Homeodomain-like"/>
    <property type="match status" value="2"/>
</dbReference>
<evidence type="ECO:0000256" key="1">
    <source>
        <dbReference type="ARBA" id="ARBA00023015"/>
    </source>
</evidence>
<dbReference type="PANTHER" id="PTHR43280:SF28">
    <property type="entry name" value="HTH-TYPE TRANSCRIPTIONAL ACTIVATOR RHAS"/>
    <property type="match status" value="1"/>
</dbReference>
<dbReference type="InterPro" id="IPR009057">
    <property type="entry name" value="Homeodomain-like_sf"/>
</dbReference>
<dbReference type="InterPro" id="IPR018062">
    <property type="entry name" value="HTH_AraC-typ_CS"/>
</dbReference>
<name>A0A1C5AF87_9ACTN</name>
<dbReference type="Proteomes" id="UP000198551">
    <property type="component" value="Unassembled WGS sequence"/>
</dbReference>
<evidence type="ECO:0000313" key="5">
    <source>
        <dbReference type="EMBL" id="SCF43873.1"/>
    </source>
</evidence>
<sequence length="291" mass="31569">MGLFSGADCKDHGGRLAAIVRVIEHMKRELSRPLPLETLARLAPFSPFYFHRVFKQATSMTPARFLAALRMAEARRLLLVSSLTVTAISAQVGYSSVGTFTTQFRRWVSLPPERFRQLARQLAGVSVSALLPVIRGRAIVAGQAHRALVHLDTVDLPGLLLAAVAPRNGGRNEWWTAAPRPLPAALPATVPPGEHRARVLLLRPDRDATAALVDGAPDSFLVGDMELQVPAGDQHARPTALATLTVPVRQVRITDPPLLSATPLRWLLGVSQAGWRGRAPVADERHPLRAA</sequence>
<proteinExistence type="predicted"/>
<dbReference type="PANTHER" id="PTHR43280">
    <property type="entry name" value="ARAC-FAMILY TRANSCRIPTIONAL REGULATOR"/>
    <property type="match status" value="1"/>
</dbReference>
<dbReference type="GO" id="GO:0003700">
    <property type="term" value="F:DNA-binding transcription factor activity"/>
    <property type="evidence" value="ECO:0007669"/>
    <property type="project" value="InterPro"/>
</dbReference>
<protein>
    <submittedName>
        <fullName evidence="5">Transcriptional regulator, AraC family</fullName>
    </submittedName>
</protein>
<keyword evidence="1" id="KW-0805">Transcription regulation</keyword>
<dbReference type="SUPFAM" id="SSF46689">
    <property type="entry name" value="Homeodomain-like"/>
    <property type="match status" value="2"/>
</dbReference>
<keyword evidence="3" id="KW-0804">Transcription</keyword>
<dbReference type="PROSITE" id="PS00041">
    <property type="entry name" value="HTH_ARAC_FAMILY_1"/>
    <property type="match status" value="1"/>
</dbReference>
<reference evidence="6" key="1">
    <citation type="submission" date="2016-06" db="EMBL/GenBank/DDBJ databases">
        <authorList>
            <person name="Varghese N."/>
        </authorList>
    </citation>
    <scope>NUCLEOTIDE SEQUENCE [LARGE SCALE GENOMIC DNA]</scope>
    <source>
        <strain evidence="6">DSM 45555</strain>
    </source>
</reference>
<organism evidence="5 6">
    <name type="scientific">Micromonospora marina</name>
    <dbReference type="NCBI Taxonomy" id="307120"/>
    <lineage>
        <taxon>Bacteria</taxon>
        <taxon>Bacillati</taxon>
        <taxon>Actinomycetota</taxon>
        <taxon>Actinomycetes</taxon>
        <taxon>Micromonosporales</taxon>
        <taxon>Micromonosporaceae</taxon>
        <taxon>Micromonospora</taxon>
    </lineage>
</organism>
<accession>A0A1C5AF87</accession>
<dbReference type="SMART" id="SM00342">
    <property type="entry name" value="HTH_ARAC"/>
    <property type="match status" value="1"/>
</dbReference>
<evidence type="ECO:0000256" key="2">
    <source>
        <dbReference type="ARBA" id="ARBA00023125"/>
    </source>
</evidence>
<gene>
    <name evidence="5" type="ORF">GA0070215_1293</name>
</gene>
<dbReference type="Pfam" id="PF12833">
    <property type="entry name" value="HTH_18"/>
    <property type="match status" value="1"/>
</dbReference>
<dbReference type="EMBL" id="FMCV01000029">
    <property type="protein sequence ID" value="SCF43873.1"/>
    <property type="molecule type" value="Genomic_DNA"/>
</dbReference>
<evidence type="ECO:0000256" key="3">
    <source>
        <dbReference type="ARBA" id="ARBA00023163"/>
    </source>
</evidence>
<dbReference type="AlphaFoldDB" id="A0A1C5AF87"/>
<evidence type="ECO:0000259" key="4">
    <source>
        <dbReference type="PROSITE" id="PS01124"/>
    </source>
</evidence>
<keyword evidence="6" id="KW-1185">Reference proteome</keyword>
<keyword evidence="2" id="KW-0238">DNA-binding</keyword>
<feature type="domain" description="HTH araC/xylS-type" evidence="4">
    <location>
        <begin position="20"/>
        <end position="118"/>
    </location>
</feature>
<evidence type="ECO:0000313" key="6">
    <source>
        <dbReference type="Proteomes" id="UP000198551"/>
    </source>
</evidence>